<dbReference type="InterPro" id="IPR036770">
    <property type="entry name" value="Ankyrin_rpt-contain_sf"/>
</dbReference>
<feature type="repeat" description="ANK" evidence="1">
    <location>
        <begin position="339"/>
        <end position="371"/>
    </location>
</feature>
<dbReference type="PROSITE" id="PS50088">
    <property type="entry name" value="ANK_REPEAT"/>
    <property type="match status" value="6"/>
</dbReference>
<feature type="repeat" description="ANK" evidence="1">
    <location>
        <begin position="372"/>
        <end position="404"/>
    </location>
</feature>
<dbReference type="SMR" id="A2DRS2"/>
<dbReference type="InterPro" id="IPR002110">
    <property type="entry name" value="Ankyrin_rpt"/>
</dbReference>
<dbReference type="KEGG" id="tva:4774881"/>
<evidence type="ECO:0000259" key="2">
    <source>
        <dbReference type="Pfam" id="PF11929"/>
    </source>
</evidence>
<feature type="repeat" description="ANK" evidence="1">
    <location>
        <begin position="471"/>
        <end position="501"/>
    </location>
</feature>
<sequence>MSDQQNKFSELRSCCKYYIDAYITLYQLKTGNEVELNSIYRMIKTELLESKKYLPQNIIRDILDIIPFNNRYTKTYLSLSKLISDEYHVKNVKNVEDISNFLFYKEYGIQLDKSTNFEEDSKDLDVHAENTVYRAIMDNDKERFISFTEREGFNKGQILKSNLYPNSEEGYSLLELCCYHGSVDCFKFLRTKFDSKITEKCLELSFLGRNQEILNECLKYQQPNDDCIKYAIISHNIDFVTFLMNEHNIEIDLEDCYNYNNLEAFMVYLDQIDFKKCLVLSAMFKVPSLCEYLLSHGANIDEKDIYGDTALHKAAFYNSKETVEILILHGANIDEKDLHGKTALHKAAFYNSKETAELLISLGANINEKEKFGKTALHMTANNNSIEVAELLISYGANVDEKDKFGKTALHMAAENKSKETAELLISHGANINEKDKFGKTALHMAAENKSQEIAELLISHGANINEKDLHGKTALHKATIYNSRRITKLLISHGANINEK</sequence>
<dbReference type="EMBL" id="DS113237">
    <property type="protein sequence ID" value="EAY16869.1"/>
    <property type="molecule type" value="Genomic_DNA"/>
</dbReference>
<feature type="domain" description="DUF3447" evidence="2">
    <location>
        <begin position="193"/>
        <end position="268"/>
    </location>
</feature>
<dbReference type="Pfam" id="PF12796">
    <property type="entry name" value="Ank_2"/>
    <property type="match status" value="2"/>
</dbReference>
<evidence type="ECO:0000313" key="3">
    <source>
        <dbReference type="EMBL" id="EAY16869.1"/>
    </source>
</evidence>
<dbReference type="eggNOG" id="KOG4177">
    <property type="taxonomic scope" value="Eukaryota"/>
</dbReference>
<evidence type="ECO:0000313" key="4">
    <source>
        <dbReference type="Proteomes" id="UP000001542"/>
    </source>
</evidence>
<dbReference type="VEuPathDB" id="TrichDB:TVAG_150200"/>
<dbReference type="STRING" id="5722.A2DRS2"/>
<dbReference type="Gene3D" id="1.25.40.20">
    <property type="entry name" value="Ankyrin repeat-containing domain"/>
    <property type="match status" value="1"/>
</dbReference>
<protein>
    <recommendedName>
        <fullName evidence="2">DUF3447 domain-containing protein</fullName>
    </recommendedName>
</protein>
<dbReference type="InParanoid" id="A2DRS2"/>
<feature type="repeat" description="ANK" evidence="1">
    <location>
        <begin position="405"/>
        <end position="437"/>
    </location>
</feature>
<proteinExistence type="predicted"/>
<feature type="repeat" description="ANK" evidence="1">
    <location>
        <begin position="306"/>
        <end position="338"/>
    </location>
</feature>
<keyword evidence="4" id="KW-1185">Reference proteome</keyword>
<dbReference type="RefSeq" id="XP_001329092.1">
    <property type="nucleotide sequence ID" value="XM_001329057.1"/>
</dbReference>
<dbReference type="InterPro" id="IPR020683">
    <property type="entry name" value="DUF3447"/>
</dbReference>
<dbReference type="VEuPathDB" id="TrichDB:TVAGG3_0978990"/>
<evidence type="ECO:0000256" key="1">
    <source>
        <dbReference type="PROSITE-ProRule" id="PRU00023"/>
    </source>
</evidence>
<reference evidence="3" key="2">
    <citation type="journal article" date="2007" name="Science">
        <title>Draft genome sequence of the sexually transmitted pathogen Trichomonas vaginalis.</title>
        <authorList>
            <person name="Carlton J.M."/>
            <person name="Hirt R.P."/>
            <person name="Silva J.C."/>
            <person name="Delcher A.L."/>
            <person name="Schatz M."/>
            <person name="Zhao Q."/>
            <person name="Wortman J.R."/>
            <person name="Bidwell S.L."/>
            <person name="Alsmark U.C.M."/>
            <person name="Besteiro S."/>
            <person name="Sicheritz-Ponten T."/>
            <person name="Noel C.J."/>
            <person name="Dacks J.B."/>
            <person name="Foster P.G."/>
            <person name="Simillion C."/>
            <person name="Van de Peer Y."/>
            <person name="Miranda-Saavedra D."/>
            <person name="Barton G.J."/>
            <person name="Westrop G.D."/>
            <person name="Mueller S."/>
            <person name="Dessi D."/>
            <person name="Fiori P.L."/>
            <person name="Ren Q."/>
            <person name="Paulsen I."/>
            <person name="Zhang H."/>
            <person name="Bastida-Corcuera F.D."/>
            <person name="Simoes-Barbosa A."/>
            <person name="Brown M.T."/>
            <person name="Hayes R.D."/>
            <person name="Mukherjee M."/>
            <person name="Okumura C.Y."/>
            <person name="Schneider R."/>
            <person name="Smith A.J."/>
            <person name="Vanacova S."/>
            <person name="Villalvazo M."/>
            <person name="Haas B.J."/>
            <person name="Pertea M."/>
            <person name="Feldblyum T.V."/>
            <person name="Utterback T.R."/>
            <person name="Shu C.L."/>
            <person name="Osoegawa K."/>
            <person name="de Jong P.J."/>
            <person name="Hrdy I."/>
            <person name="Horvathova L."/>
            <person name="Zubacova Z."/>
            <person name="Dolezal P."/>
            <person name="Malik S.B."/>
            <person name="Logsdon J.M. Jr."/>
            <person name="Henze K."/>
            <person name="Gupta A."/>
            <person name="Wang C.C."/>
            <person name="Dunne R.L."/>
            <person name="Upcroft J.A."/>
            <person name="Upcroft P."/>
            <person name="White O."/>
            <person name="Salzberg S.L."/>
            <person name="Tang P."/>
            <person name="Chiu C.-H."/>
            <person name="Lee Y.-S."/>
            <person name="Embley T.M."/>
            <person name="Coombs G.H."/>
            <person name="Mottram J.C."/>
            <person name="Tachezy J."/>
            <person name="Fraser-Liggett C.M."/>
            <person name="Johnson P.J."/>
        </authorList>
    </citation>
    <scope>NUCLEOTIDE SEQUENCE [LARGE SCALE GENOMIC DNA]</scope>
    <source>
        <strain evidence="3">G3</strain>
    </source>
</reference>
<dbReference type="OrthoDB" id="341259at2759"/>
<dbReference type="Pfam" id="PF11929">
    <property type="entry name" value="DUF3447"/>
    <property type="match status" value="1"/>
</dbReference>
<dbReference type="SMART" id="SM00248">
    <property type="entry name" value="ANK"/>
    <property type="match status" value="9"/>
</dbReference>
<name>A2DRS2_TRIV3</name>
<dbReference type="PANTHER" id="PTHR24182:SF13">
    <property type="entry name" value="LD18443P"/>
    <property type="match status" value="1"/>
</dbReference>
<keyword evidence="1" id="KW-0040">ANK repeat</keyword>
<dbReference type="Proteomes" id="UP000001542">
    <property type="component" value="Unassembled WGS sequence"/>
</dbReference>
<dbReference type="SUPFAM" id="SSF48403">
    <property type="entry name" value="Ankyrin repeat"/>
    <property type="match status" value="1"/>
</dbReference>
<reference evidence="3" key="1">
    <citation type="submission" date="2006-10" db="EMBL/GenBank/DDBJ databases">
        <authorList>
            <person name="Amadeo P."/>
            <person name="Zhao Q."/>
            <person name="Wortman J."/>
            <person name="Fraser-Liggett C."/>
            <person name="Carlton J."/>
        </authorList>
    </citation>
    <scope>NUCLEOTIDE SEQUENCE</scope>
    <source>
        <strain evidence="3">G3</strain>
    </source>
</reference>
<feature type="repeat" description="ANK" evidence="1">
    <location>
        <begin position="438"/>
        <end position="470"/>
    </location>
</feature>
<dbReference type="PRINTS" id="PR01415">
    <property type="entry name" value="ANKYRIN"/>
</dbReference>
<accession>A2DRS2</accession>
<dbReference type="Pfam" id="PF13637">
    <property type="entry name" value="Ank_4"/>
    <property type="match status" value="1"/>
</dbReference>
<gene>
    <name evidence="3" type="ORF">TVAG_150200</name>
</gene>
<dbReference type="PROSITE" id="PS50297">
    <property type="entry name" value="ANK_REP_REGION"/>
    <property type="match status" value="6"/>
</dbReference>
<dbReference type="AlphaFoldDB" id="A2DRS2"/>
<organism evidence="3 4">
    <name type="scientific">Trichomonas vaginalis (strain ATCC PRA-98 / G3)</name>
    <dbReference type="NCBI Taxonomy" id="412133"/>
    <lineage>
        <taxon>Eukaryota</taxon>
        <taxon>Metamonada</taxon>
        <taxon>Parabasalia</taxon>
        <taxon>Trichomonadida</taxon>
        <taxon>Trichomonadidae</taxon>
        <taxon>Trichomonas</taxon>
    </lineage>
</organism>
<dbReference type="PANTHER" id="PTHR24182">
    <property type="entry name" value="ANKYRIN REPEAT AND SOCS BOX CONTAINING 4"/>
    <property type="match status" value="1"/>
</dbReference>